<dbReference type="AlphaFoldDB" id="A0A9Q1BUE0"/>
<dbReference type="Proteomes" id="UP001152320">
    <property type="component" value="Chromosome 11"/>
</dbReference>
<keyword evidence="2" id="KW-1185">Reference proteome</keyword>
<dbReference type="EMBL" id="JAIZAY010000011">
    <property type="protein sequence ID" value="KAJ8032779.1"/>
    <property type="molecule type" value="Genomic_DNA"/>
</dbReference>
<proteinExistence type="predicted"/>
<reference evidence="1" key="1">
    <citation type="submission" date="2021-10" db="EMBL/GenBank/DDBJ databases">
        <title>Tropical sea cucumber genome reveals ecological adaptation and Cuvierian tubules defense mechanism.</title>
        <authorList>
            <person name="Chen T."/>
        </authorList>
    </citation>
    <scope>NUCLEOTIDE SEQUENCE</scope>
    <source>
        <strain evidence="1">Nanhai2018</strain>
        <tissue evidence="1">Muscle</tissue>
    </source>
</reference>
<evidence type="ECO:0000313" key="2">
    <source>
        <dbReference type="Proteomes" id="UP001152320"/>
    </source>
</evidence>
<comment type="caution">
    <text evidence="1">The sequence shown here is derived from an EMBL/GenBank/DDBJ whole genome shotgun (WGS) entry which is preliminary data.</text>
</comment>
<accession>A0A9Q1BUE0</accession>
<name>A0A9Q1BUE0_HOLLE</name>
<evidence type="ECO:0000313" key="1">
    <source>
        <dbReference type="EMBL" id="KAJ8032779.1"/>
    </source>
</evidence>
<protein>
    <submittedName>
        <fullName evidence="1">Uncharacterized protein</fullName>
    </submittedName>
</protein>
<organism evidence="1 2">
    <name type="scientific">Holothuria leucospilota</name>
    <name type="common">Black long sea cucumber</name>
    <name type="synonym">Mertensiothuria leucospilota</name>
    <dbReference type="NCBI Taxonomy" id="206669"/>
    <lineage>
        <taxon>Eukaryota</taxon>
        <taxon>Metazoa</taxon>
        <taxon>Echinodermata</taxon>
        <taxon>Eleutherozoa</taxon>
        <taxon>Echinozoa</taxon>
        <taxon>Holothuroidea</taxon>
        <taxon>Aspidochirotacea</taxon>
        <taxon>Aspidochirotida</taxon>
        <taxon>Holothuriidae</taxon>
        <taxon>Holothuria</taxon>
    </lineage>
</organism>
<gene>
    <name evidence="1" type="ORF">HOLleu_22829</name>
</gene>
<sequence length="66" mass="8150">MYKQEWLAEVNRNSHCKVYRIIKTSLEFEKYLHILDFRNRNYLRKYRCANTNIPVVSGRYQIYCIS</sequence>